<keyword evidence="5 7" id="KW-0472">Membrane</keyword>
<dbReference type="InterPro" id="IPR003660">
    <property type="entry name" value="HAMP_dom"/>
</dbReference>
<dbReference type="InterPro" id="IPR050401">
    <property type="entry name" value="Cyclic_nucleotide_synthase"/>
</dbReference>
<keyword evidence="2 7" id="KW-0812">Transmembrane</keyword>
<gene>
    <name evidence="10" type="ORF">B1812_19545</name>
</gene>
<evidence type="ECO:0000313" key="10">
    <source>
        <dbReference type="EMBL" id="ARN82907.1"/>
    </source>
</evidence>
<dbReference type="GO" id="GO:0035556">
    <property type="term" value="P:intracellular signal transduction"/>
    <property type="evidence" value="ECO:0007669"/>
    <property type="project" value="InterPro"/>
</dbReference>
<dbReference type="Pfam" id="PF00672">
    <property type="entry name" value="HAMP"/>
    <property type="match status" value="1"/>
</dbReference>
<dbReference type="InterPro" id="IPR001054">
    <property type="entry name" value="A/G_cyclase"/>
</dbReference>
<evidence type="ECO:0000256" key="4">
    <source>
        <dbReference type="ARBA" id="ARBA00022989"/>
    </source>
</evidence>
<dbReference type="GO" id="GO:0005886">
    <property type="term" value="C:plasma membrane"/>
    <property type="evidence" value="ECO:0007669"/>
    <property type="project" value="TreeGrafter"/>
</dbReference>
<dbReference type="InterPro" id="IPR029787">
    <property type="entry name" value="Nucleotide_cyclase"/>
</dbReference>
<dbReference type="AlphaFoldDB" id="A0A1W6MZ85"/>
<dbReference type="CDD" id="cd07302">
    <property type="entry name" value="CHD"/>
    <property type="match status" value="1"/>
</dbReference>
<dbReference type="Pfam" id="PF00211">
    <property type="entry name" value="Guanylate_cyc"/>
    <property type="match status" value="1"/>
</dbReference>
<evidence type="ECO:0000256" key="1">
    <source>
        <dbReference type="ARBA" id="ARBA00004370"/>
    </source>
</evidence>
<dbReference type="Gene3D" id="6.10.340.10">
    <property type="match status" value="1"/>
</dbReference>
<dbReference type="GO" id="GO:0001653">
    <property type="term" value="F:peptide receptor activity"/>
    <property type="evidence" value="ECO:0007669"/>
    <property type="project" value="TreeGrafter"/>
</dbReference>
<dbReference type="CDD" id="cd06225">
    <property type="entry name" value="HAMP"/>
    <property type="match status" value="1"/>
</dbReference>
<keyword evidence="3" id="KW-0547">Nucleotide-binding</keyword>
<comment type="subcellular location">
    <subcellularLocation>
        <location evidence="1">Membrane</location>
    </subcellularLocation>
</comment>
<dbReference type="SMART" id="SM00304">
    <property type="entry name" value="HAMP"/>
    <property type="match status" value="1"/>
</dbReference>
<dbReference type="KEGG" id="mbry:B1812_19545"/>
<keyword evidence="6" id="KW-0456">Lyase</keyword>
<dbReference type="OrthoDB" id="315417at2"/>
<dbReference type="Gene3D" id="3.30.70.1230">
    <property type="entry name" value="Nucleotide cyclase"/>
    <property type="match status" value="1"/>
</dbReference>
<dbReference type="SUPFAM" id="SSF55073">
    <property type="entry name" value="Nucleotide cyclase"/>
    <property type="match status" value="1"/>
</dbReference>
<dbReference type="EMBL" id="CP019948">
    <property type="protein sequence ID" value="ARN82907.1"/>
    <property type="molecule type" value="Genomic_DNA"/>
</dbReference>
<dbReference type="Proteomes" id="UP000193978">
    <property type="component" value="Chromosome"/>
</dbReference>
<feature type="domain" description="HAMP" evidence="9">
    <location>
        <begin position="250"/>
        <end position="302"/>
    </location>
</feature>
<sequence>MKLKTLFALFFLTLLLFAGANLVLAFFLGEADKQRIESEARSAQITTLSDDLTISSQWGTRFARGFVATKDPVKWRNYNELMDIFDGKIARPAEYGWEYWDLVGANILAEPASDKQGAVSLDSKFLQLDLTIEEFNILKKAEDLILKMTMAERRAMHAAIGEFDDGTGVYIKKGKPDMALADKLLYGEGYLKDNGELSKLVYDLKTRVRERFRNILNQNEQFASQLIKTNIYLGGALFLIVVAYMIVLQKYFFQRTGRLLRAVKEISKGNLDVEMSVAGSDEIGELAAAIGSMTKNLKCAFESLKEKISISEKTALELDNERMRSEKLLHNILPATIAQRLQGGEEVIAEVFPEVTVFFSDIVGFTELSARLGPHETVNLLNVLFGKFDDLSEKHGVEKIKTIGDSYMVVGGIPNRDALHCQHVAEFALEAIAFVKNFSSIYPCAIEMRMGIHTGTVAAGVLGKKKFSYDLWGDVVNLASRYENSSTPNEIQVSESVKIRLADDFLFSEGFNVELKGKGIVPCFYLLGKKTTGHA</sequence>
<evidence type="ECO:0000259" key="8">
    <source>
        <dbReference type="PROSITE" id="PS50125"/>
    </source>
</evidence>
<organism evidence="10 11">
    <name type="scientific">Methylocystis bryophila</name>
    <dbReference type="NCBI Taxonomy" id="655015"/>
    <lineage>
        <taxon>Bacteria</taxon>
        <taxon>Pseudomonadati</taxon>
        <taxon>Pseudomonadota</taxon>
        <taxon>Alphaproteobacteria</taxon>
        <taxon>Hyphomicrobiales</taxon>
        <taxon>Methylocystaceae</taxon>
        <taxon>Methylocystis</taxon>
    </lineage>
</organism>
<reference evidence="10 11" key="1">
    <citation type="submission" date="2017-02" db="EMBL/GenBank/DDBJ databases">
        <authorList>
            <person name="Peterson S.W."/>
        </authorList>
    </citation>
    <scope>NUCLEOTIDE SEQUENCE [LARGE SCALE GENOMIC DNA]</scope>
    <source>
        <strain evidence="10 11">S285</strain>
    </source>
</reference>
<dbReference type="PROSITE" id="PS50125">
    <property type="entry name" value="GUANYLATE_CYCLASE_2"/>
    <property type="match status" value="1"/>
</dbReference>
<dbReference type="RefSeq" id="WP_085773048.1">
    <property type="nucleotide sequence ID" value="NZ_AP027149.1"/>
</dbReference>
<evidence type="ECO:0000256" key="7">
    <source>
        <dbReference type="SAM" id="Phobius"/>
    </source>
</evidence>
<accession>A0A1W6MZ85</accession>
<dbReference type="PANTHER" id="PTHR11920:SF335">
    <property type="entry name" value="GUANYLATE CYCLASE"/>
    <property type="match status" value="1"/>
</dbReference>
<dbReference type="GO" id="GO:0007168">
    <property type="term" value="P:receptor guanylyl cyclase signaling pathway"/>
    <property type="evidence" value="ECO:0007669"/>
    <property type="project" value="TreeGrafter"/>
</dbReference>
<feature type="domain" description="Guanylate cyclase" evidence="8">
    <location>
        <begin position="356"/>
        <end position="483"/>
    </location>
</feature>
<dbReference type="GO" id="GO:0004016">
    <property type="term" value="F:adenylate cyclase activity"/>
    <property type="evidence" value="ECO:0007669"/>
    <property type="project" value="TreeGrafter"/>
</dbReference>
<feature type="transmembrane region" description="Helical" evidence="7">
    <location>
        <begin position="231"/>
        <end position="253"/>
    </location>
</feature>
<evidence type="ECO:0000259" key="9">
    <source>
        <dbReference type="PROSITE" id="PS50885"/>
    </source>
</evidence>
<evidence type="ECO:0000256" key="3">
    <source>
        <dbReference type="ARBA" id="ARBA00022741"/>
    </source>
</evidence>
<proteinExistence type="predicted"/>
<dbReference type="SUPFAM" id="SSF158472">
    <property type="entry name" value="HAMP domain-like"/>
    <property type="match status" value="1"/>
</dbReference>
<evidence type="ECO:0000313" key="11">
    <source>
        <dbReference type="Proteomes" id="UP000193978"/>
    </source>
</evidence>
<dbReference type="GO" id="GO:0000166">
    <property type="term" value="F:nucleotide binding"/>
    <property type="evidence" value="ECO:0007669"/>
    <property type="project" value="UniProtKB-KW"/>
</dbReference>
<evidence type="ECO:0000256" key="5">
    <source>
        <dbReference type="ARBA" id="ARBA00023136"/>
    </source>
</evidence>
<dbReference type="PANTHER" id="PTHR11920">
    <property type="entry name" value="GUANYLYL CYCLASE"/>
    <property type="match status" value="1"/>
</dbReference>
<name>A0A1W6MZ85_9HYPH</name>
<evidence type="ECO:0000256" key="6">
    <source>
        <dbReference type="ARBA" id="ARBA00023239"/>
    </source>
</evidence>
<keyword evidence="4 7" id="KW-1133">Transmembrane helix</keyword>
<protein>
    <submittedName>
        <fullName evidence="10">Adenylate/guanylate cyclase domain-containing protein</fullName>
    </submittedName>
</protein>
<dbReference type="SMART" id="SM00044">
    <property type="entry name" value="CYCc"/>
    <property type="match status" value="1"/>
</dbReference>
<dbReference type="GO" id="GO:0004383">
    <property type="term" value="F:guanylate cyclase activity"/>
    <property type="evidence" value="ECO:0007669"/>
    <property type="project" value="TreeGrafter"/>
</dbReference>
<dbReference type="PROSITE" id="PS50885">
    <property type="entry name" value="HAMP"/>
    <property type="match status" value="1"/>
</dbReference>
<evidence type="ECO:0000256" key="2">
    <source>
        <dbReference type="ARBA" id="ARBA00022692"/>
    </source>
</evidence>
<keyword evidence="11" id="KW-1185">Reference proteome</keyword>
<dbReference type="STRING" id="655015.B1812_19545"/>